<name>A0ABV8KV95_9ACTN</name>
<keyword evidence="1" id="KW-0472">Membrane</keyword>
<organism evidence="2 3">
    <name type="scientific">Micromonospora zhanjiangensis</name>
    <dbReference type="NCBI Taxonomy" id="1522057"/>
    <lineage>
        <taxon>Bacteria</taxon>
        <taxon>Bacillati</taxon>
        <taxon>Actinomycetota</taxon>
        <taxon>Actinomycetes</taxon>
        <taxon>Micromonosporales</taxon>
        <taxon>Micromonosporaceae</taxon>
        <taxon>Micromonospora</taxon>
    </lineage>
</organism>
<reference evidence="3" key="1">
    <citation type="journal article" date="2019" name="Int. J. Syst. Evol. Microbiol.">
        <title>The Global Catalogue of Microorganisms (GCM) 10K type strain sequencing project: providing services to taxonomists for standard genome sequencing and annotation.</title>
        <authorList>
            <consortium name="The Broad Institute Genomics Platform"/>
            <consortium name="The Broad Institute Genome Sequencing Center for Infectious Disease"/>
            <person name="Wu L."/>
            <person name="Ma J."/>
        </authorList>
    </citation>
    <scope>NUCLEOTIDE SEQUENCE [LARGE SCALE GENOMIC DNA]</scope>
    <source>
        <strain evidence="3">2902at01</strain>
    </source>
</reference>
<feature type="transmembrane region" description="Helical" evidence="1">
    <location>
        <begin position="55"/>
        <end position="74"/>
    </location>
</feature>
<keyword evidence="1" id="KW-0812">Transmembrane</keyword>
<comment type="caution">
    <text evidence="2">The sequence shown here is derived from an EMBL/GenBank/DDBJ whole genome shotgun (WGS) entry which is preliminary data.</text>
</comment>
<protein>
    <submittedName>
        <fullName evidence="2">Uncharacterized protein</fullName>
    </submittedName>
</protein>
<keyword evidence="3" id="KW-1185">Reference proteome</keyword>
<sequence length="84" mass="9449">MKSMSGLSPVLLSIAVLLVMFGSDLWVLTDARGRARRGDPVSVRIGNLRVETPEAWFLGCLVLWVIFMPLYLTATRRNPFVRQS</sequence>
<proteinExistence type="predicted"/>
<evidence type="ECO:0000256" key="1">
    <source>
        <dbReference type="SAM" id="Phobius"/>
    </source>
</evidence>
<dbReference type="Proteomes" id="UP001595868">
    <property type="component" value="Unassembled WGS sequence"/>
</dbReference>
<dbReference type="EMBL" id="JBHSBN010000033">
    <property type="protein sequence ID" value="MFC4110104.1"/>
    <property type="molecule type" value="Genomic_DNA"/>
</dbReference>
<keyword evidence="1" id="KW-1133">Transmembrane helix</keyword>
<gene>
    <name evidence="2" type="ORF">ACFOX0_29810</name>
</gene>
<accession>A0ABV8KV95</accession>
<evidence type="ECO:0000313" key="3">
    <source>
        <dbReference type="Proteomes" id="UP001595868"/>
    </source>
</evidence>
<evidence type="ECO:0000313" key="2">
    <source>
        <dbReference type="EMBL" id="MFC4110104.1"/>
    </source>
</evidence>